<accession>A0A562NSB8</accession>
<sequence>MFILVLGVFLWWAAHLFKRIAPARRNAMPEQQAKARVAISLFVSVVLMVIGYRMADGPYWWGPTPALKGINNLLVLVSFYLFAAAGMKTRVTSMIRHPQLIGFSLWAVAHLLVNGDLPSFVLFGGLLLWALVQIVLINRAEPNWARPTGPFPPRKEIMAVVGGVIVFAVVGLIHGWLGPNPFGA</sequence>
<keyword evidence="3 5" id="KW-1133">Transmembrane helix</keyword>
<name>A0A562NSB8_9RHOB</name>
<proteinExistence type="predicted"/>
<dbReference type="Pfam" id="PF07298">
    <property type="entry name" value="NnrU"/>
    <property type="match status" value="1"/>
</dbReference>
<evidence type="ECO:0000256" key="1">
    <source>
        <dbReference type="ARBA" id="ARBA00004141"/>
    </source>
</evidence>
<feature type="transmembrane region" description="Helical" evidence="5">
    <location>
        <begin position="35"/>
        <end position="54"/>
    </location>
</feature>
<evidence type="ECO:0000313" key="7">
    <source>
        <dbReference type="EMBL" id="TWI34961.1"/>
    </source>
</evidence>
<dbReference type="InterPro" id="IPR009915">
    <property type="entry name" value="NnrU_dom"/>
</dbReference>
<keyword evidence="2 5" id="KW-0812">Transmembrane</keyword>
<evidence type="ECO:0000259" key="6">
    <source>
        <dbReference type="Pfam" id="PF07298"/>
    </source>
</evidence>
<organism evidence="7 8">
    <name type="scientific">Paracoccus sulfuroxidans</name>
    <dbReference type="NCBI Taxonomy" id="384678"/>
    <lineage>
        <taxon>Bacteria</taxon>
        <taxon>Pseudomonadati</taxon>
        <taxon>Pseudomonadota</taxon>
        <taxon>Alphaproteobacteria</taxon>
        <taxon>Rhodobacterales</taxon>
        <taxon>Paracoccaceae</taxon>
        <taxon>Paracoccus</taxon>
    </lineage>
</organism>
<keyword evidence="8" id="KW-1185">Reference proteome</keyword>
<gene>
    <name evidence="7" type="ORF">IQ24_01470</name>
</gene>
<evidence type="ECO:0000256" key="5">
    <source>
        <dbReference type="SAM" id="Phobius"/>
    </source>
</evidence>
<protein>
    <submittedName>
        <fullName evidence="7">NnrU protein</fullName>
    </submittedName>
</protein>
<feature type="domain" description="NnrU" evidence="6">
    <location>
        <begin position="3"/>
        <end position="178"/>
    </location>
</feature>
<dbReference type="AlphaFoldDB" id="A0A562NSB8"/>
<feature type="transmembrane region" description="Helical" evidence="5">
    <location>
        <begin position="66"/>
        <end position="85"/>
    </location>
</feature>
<keyword evidence="4 5" id="KW-0472">Membrane</keyword>
<dbReference type="GO" id="GO:0016020">
    <property type="term" value="C:membrane"/>
    <property type="evidence" value="ECO:0007669"/>
    <property type="project" value="UniProtKB-SubCell"/>
</dbReference>
<feature type="transmembrane region" description="Helical" evidence="5">
    <location>
        <begin position="119"/>
        <end position="137"/>
    </location>
</feature>
<evidence type="ECO:0000313" key="8">
    <source>
        <dbReference type="Proteomes" id="UP000316225"/>
    </source>
</evidence>
<evidence type="ECO:0000256" key="4">
    <source>
        <dbReference type="ARBA" id="ARBA00023136"/>
    </source>
</evidence>
<dbReference type="RefSeq" id="WP_145397172.1">
    <property type="nucleotide sequence ID" value="NZ_VLKU01000004.1"/>
</dbReference>
<dbReference type="Proteomes" id="UP000316225">
    <property type="component" value="Unassembled WGS sequence"/>
</dbReference>
<evidence type="ECO:0000256" key="2">
    <source>
        <dbReference type="ARBA" id="ARBA00022692"/>
    </source>
</evidence>
<comment type="caution">
    <text evidence="7">The sequence shown here is derived from an EMBL/GenBank/DDBJ whole genome shotgun (WGS) entry which is preliminary data.</text>
</comment>
<feature type="transmembrane region" description="Helical" evidence="5">
    <location>
        <begin position="157"/>
        <end position="177"/>
    </location>
</feature>
<reference evidence="7 8" key="1">
    <citation type="journal article" date="2015" name="Stand. Genomic Sci.">
        <title>Genomic Encyclopedia of Bacterial and Archaeal Type Strains, Phase III: the genomes of soil and plant-associated and newly described type strains.</title>
        <authorList>
            <person name="Whitman W.B."/>
            <person name="Woyke T."/>
            <person name="Klenk H.P."/>
            <person name="Zhou Y."/>
            <person name="Lilburn T.G."/>
            <person name="Beck B.J."/>
            <person name="De Vos P."/>
            <person name="Vandamme P."/>
            <person name="Eisen J.A."/>
            <person name="Garrity G."/>
            <person name="Hugenholtz P."/>
            <person name="Kyrpides N.C."/>
        </authorList>
    </citation>
    <scope>NUCLEOTIDE SEQUENCE [LARGE SCALE GENOMIC DNA]</scope>
    <source>
        <strain evidence="7 8">CGMCC 1.5364</strain>
    </source>
</reference>
<dbReference type="EMBL" id="VLKU01000004">
    <property type="protein sequence ID" value="TWI34961.1"/>
    <property type="molecule type" value="Genomic_DNA"/>
</dbReference>
<comment type="subcellular location">
    <subcellularLocation>
        <location evidence="1">Membrane</location>
        <topology evidence="1">Multi-pass membrane protein</topology>
    </subcellularLocation>
</comment>
<evidence type="ECO:0000256" key="3">
    <source>
        <dbReference type="ARBA" id="ARBA00022989"/>
    </source>
</evidence>
<dbReference type="OrthoDB" id="5293641at2"/>